<dbReference type="EMBL" id="MU971424">
    <property type="protein sequence ID" value="KAK9235245.1"/>
    <property type="molecule type" value="Genomic_DNA"/>
</dbReference>
<organism evidence="1 2">
    <name type="scientific">Lipomyces kononenkoae</name>
    <name type="common">Yeast</name>
    <dbReference type="NCBI Taxonomy" id="34357"/>
    <lineage>
        <taxon>Eukaryota</taxon>
        <taxon>Fungi</taxon>
        <taxon>Dikarya</taxon>
        <taxon>Ascomycota</taxon>
        <taxon>Saccharomycotina</taxon>
        <taxon>Lipomycetes</taxon>
        <taxon>Lipomycetales</taxon>
        <taxon>Lipomycetaceae</taxon>
        <taxon>Lipomyces</taxon>
    </lineage>
</organism>
<accession>A0ACC3SV26</accession>
<evidence type="ECO:0000313" key="2">
    <source>
        <dbReference type="Proteomes" id="UP001433508"/>
    </source>
</evidence>
<sequence>MAGARDTEKAVDGLDVGAVTAQVNQDLGHDLLAEAKDATEQEHQMSVIQAIKLYPKAVGWSFVLSLAIVMDGYDLILMGNFFAFPTFVQKYGKLQPNGSYQIPAAWQAGLANGARAGEILGLFATGVLSERFGYRKTMLAALFALTGFIFVLFFSKNIIMLEVGEVLCGINWGVFQALTTTYAAEVCPVALRGYLTTYVNLCWVFGQFIASGILRGMLSRADEWSYRIPFALQWMWPVPIAVGVFLAPESPWWLVRKGRNEEAGNSLRRLTRKNDPNFNVERTVAMMVHTNEIEKHMSESTSYWDCFRKTNLRRTEISCLVWAIQVLCGTGLMTYSTYFYKQAGLPTTQSFNMTLAQYGIGIVGTLGSWFLMTRFGRRTLYLAGLVIMDVLLLAIGIASVAAPASTRASWAIGSLLLVFIFVYDTTLGPVTYSLVSEIPSTRLRSKTIVCARNLYLLCSIINGVITPYMLNPTAWNWGAKTGFFWAGSCSLCLLWAYFRLPEPKGRTYGEIDDLFERRISARKFKETKTNLFGSEIDEYDEAKATVETLETTRKSN</sequence>
<reference evidence="2" key="1">
    <citation type="journal article" date="2024" name="Front. Bioeng. Biotechnol.">
        <title>Genome-scale model development and genomic sequencing of the oleaginous clade Lipomyces.</title>
        <authorList>
            <person name="Czajka J.J."/>
            <person name="Han Y."/>
            <person name="Kim J."/>
            <person name="Mondo S.J."/>
            <person name="Hofstad B.A."/>
            <person name="Robles A."/>
            <person name="Haridas S."/>
            <person name="Riley R."/>
            <person name="LaButti K."/>
            <person name="Pangilinan J."/>
            <person name="Andreopoulos W."/>
            <person name="Lipzen A."/>
            <person name="Yan J."/>
            <person name="Wang M."/>
            <person name="Ng V."/>
            <person name="Grigoriev I.V."/>
            <person name="Spatafora J.W."/>
            <person name="Magnuson J.K."/>
            <person name="Baker S.E."/>
            <person name="Pomraning K.R."/>
        </authorList>
    </citation>
    <scope>NUCLEOTIDE SEQUENCE [LARGE SCALE GENOMIC DNA]</scope>
    <source>
        <strain evidence="2">CBS 7786</strain>
    </source>
</reference>
<keyword evidence="2" id="KW-1185">Reference proteome</keyword>
<protein>
    <submittedName>
        <fullName evidence="1">General substrate transporter</fullName>
    </submittedName>
</protein>
<comment type="caution">
    <text evidence="1">The sequence shown here is derived from an EMBL/GenBank/DDBJ whole genome shotgun (WGS) entry which is preliminary data.</text>
</comment>
<proteinExistence type="predicted"/>
<dbReference type="Proteomes" id="UP001433508">
    <property type="component" value="Unassembled WGS sequence"/>
</dbReference>
<name>A0ACC3SV26_LIPKO</name>
<evidence type="ECO:0000313" key="1">
    <source>
        <dbReference type="EMBL" id="KAK9235245.1"/>
    </source>
</evidence>
<gene>
    <name evidence="1" type="ORF">V1525DRAFT_410560</name>
</gene>